<evidence type="ECO:0000256" key="8">
    <source>
        <dbReference type="ARBA" id="ARBA00022927"/>
    </source>
</evidence>
<evidence type="ECO:0000259" key="15">
    <source>
        <dbReference type="PROSITE" id="PS50990"/>
    </source>
</evidence>
<dbReference type="EMBL" id="FPLD01000065">
    <property type="protein sequence ID" value="SGZ01241.1"/>
    <property type="molecule type" value="Genomic_DNA"/>
</dbReference>
<dbReference type="SMART" id="SM00382">
    <property type="entry name" value="AAA"/>
    <property type="match status" value="1"/>
</dbReference>
<dbReference type="SUPFAM" id="SSF90123">
    <property type="entry name" value="ABC transporter transmembrane region"/>
    <property type="match status" value="1"/>
</dbReference>
<evidence type="ECO:0000256" key="10">
    <source>
        <dbReference type="ARBA" id="ARBA00023136"/>
    </source>
</evidence>
<evidence type="ECO:0000313" key="17">
    <source>
        <dbReference type="Proteomes" id="UP000183794"/>
    </source>
</evidence>
<evidence type="ECO:0000256" key="5">
    <source>
        <dbReference type="ARBA" id="ARBA00022692"/>
    </source>
</evidence>
<feature type="domain" description="ABC transmembrane type-1" evidence="14">
    <location>
        <begin position="162"/>
        <end position="441"/>
    </location>
</feature>
<dbReference type="PROSITE" id="PS00211">
    <property type="entry name" value="ABC_TRANSPORTER_1"/>
    <property type="match status" value="1"/>
</dbReference>
<evidence type="ECO:0000256" key="2">
    <source>
        <dbReference type="ARBA" id="ARBA00006025"/>
    </source>
</evidence>
<dbReference type="GO" id="GO:0034040">
    <property type="term" value="F:ATPase-coupled lipid transmembrane transporter activity"/>
    <property type="evidence" value="ECO:0007669"/>
    <property type="project" value="TreeGrafter"/>
</dbReference>
<keyword evidence="11" id="KW-0080">Bacteriocin transport</keyword>
<proteinExistence type="inferred from homology"/>
<dbReference type="FunFam" id="3.40.50.300:FF:000299">
    <property type="entry name" value="ABC transporter ATP-binding protein/permease"/>
    <property type="match status" value="1"/>
</dbReference>
<dbReference type="Pfam" id="PF03412">
    <property type="entry name" value="Peptidase_C39"/>
    <property type="match status" value="1"/>
</dbReference>
<keyword evidence="4" id="KW-1003">Cell membrane</keyword>
<dbReference type="GO" id="GO:0008233">
    <property type="term" value="F:peptidase activity"/>
    <property type="evidence" value="ECO:0007669"/>
    <property type="project" value="InterPro"/>
</dbReference>
<dbReference type="Gene3D" id="3.40.50.300">
    <property type="entry name" value="P-loop containing nucleotide triphosphate hydrolases"/>
    <property type="match status" value="1"/>
</dbReference>
<dbReference type="Gene3D" id="3.90.70.10">
    <property type="entry name" value="Cysteine proteinases"/>
    <property type="match status" value="1"/>
</dbReference>
<dbReference type="GO" id="GO:0006508">
    <property type="term" value="P:proteolysis"/>
    <property type="evidence" value="ECO:0007669"/>
    <property type="project" value="InterPro"/>
</dbReference>
<dbReference type="PROSITE" id="PS50990">
    <property type="entry name" value="PEPTIDASE_C39"/>
    <property type="match status" value="1"/>
</dbReference>
<sequence>MGAIKKFTPEQNIPAKDLGLVALSRAAAQFKLSVDVGQLAHQLGRSEGLADSIDLCRCALWIGLRARQNYSTMDRLSALPLPALMLTAQGWMVLEKVDGDRLTVFIPDQADCHEYSRLEFSELWQGELILLAEALDVPKKTKFGLAWFVPSIRKHTSQFRYVLLVSLMLQLIALVTPLLFQNVIDKVLVSRSLSSLQVLGIAMLALAVFEPIYGFFRAWLFANLASKTNSELSSRLYQHLITLPLTYFQQRQTGEIIARVREMSQIRQFLTGSALSMVLDLAFVGIFLAVMFTYAAKLTLLVSGALVLYFIFWLLVGPALRTRVTREYELGADNTAFLIESVTGIETIKTTATELSFLRQWERQLASFVRASFRAKVVGILAGQGIGLIQKLTSALVLWWGVTLVMEGLLTPGELVAFNMLAGNVTQPILRLAQIWQDFQHTLISLRRIGDILDEDTEQGCGGLASVPKLAGGVSFSGVRFRYHSDGQEVLRNLNIDIKPGEFIGITGPSGSGKSTLTRLLQRLYIPQHGQVLVDGIDLAIADPVALRRNMSVVLQESLLFSGSIAENIRLCSPLASDAEVMQAASLAGADEFIREQAEGYSAQVGEKGGRLSGGQRQRIALARALLTNPRILLLDEATSALDYESEAAVMANMDAISQGRTVISIAHRLNTLRYADRILVLDKGEIVEQGTHQQLLDQEGSYANLWRLQVAS</sequence>
<accession>A0A1L0EAP8</accession>
<keyword evidence="7" id="KW-0067">ATP-binding</keyword>
<dbReference type="GO" id="GO:0030256">
    <property type="term" value="C:type I protein secretion system complex"/>
    <property type="evidence" value="ECO:0007669"/>
    <property type="project" value="InterPro"/>
</dbReference>
<dbReference type="PANTHER" id="PTHR24221">
    <property type="entry name" value="ATP-BINDING CASSETTE SUB-FAMILY B"/>
    <property type="match status" value="1"/>
</dbReference>
<keyword evidence="5 12" id="KW-0812">Transmembrane</keyword>
<dbReference type="Pfam" id="PF00005">
    <property type="entry name" value="ABC_tran"/>
    <property type="match status" value="1"/>
</dbReference>
<evidence type="ECO:0000256" key="12">
    <source>
        <dbReference type="SAM" id="Phobius"/>
    </source>
</evidence>
<comment type="similarity">
    <text evidence="2">Belongs to the ABC transporter superfamily. Protein-1 exporter (TC 3.A.1.109) family.</text>
</comment>
<dbReference type="InterPro" id="IPR005074">
    <property type="entry name" value="Peptidase_C39"/>
</dbReference>
<evidence type="ECO:0000313" key="16">
    <source>
        <dbReference type="EMBL" id="SGZ01241.1"/>
    </source>
</evidence>
<dbReference type="GO" id="GO:0005886">
    <property type="term" value="C:plasma membrane"/>
    <property type="evidence" value="ECO:0007669"/>
    <property type="project" value="UniProtKB-SubCell"/>
</dbReference>
<dbReference type="SUPFAM" id="SSF52540">
    <property type="entry name" value="P-loop containing nucleoside triphosphate hydrolases"/>
    <property type="match status" value="1"/>
</dbReference>
<dbReference type="Proteomes" id="UP000183794">
    <property type="component" value="Unassembled WGS sequence"/>
</dbReference>
<evidence type="ECO:0000256" key="4">
    <source>
        <dbReference type="ARBA" id="ARBA00022475"/>
    </source>
</evidence>
<dbReference type="InterPro" id="IPR039421">
    <property type="entry name" value="Type_1_exporter"/>
</dbReference>
<feature type="transmembrane region" description="Helical" evidence="12">
    <location>
        <begin position="161"/>
        <end position="184"/>
    </location>
</feature>
<evidence type="ECO:0000256" key="3">
    <source>
        <dbReference type="ARBA" id="ARBA00022448"/>
    </source>
</evidence>
<dbReference type="InterPro" id="IPR003439">
    <property type="entry name" value="ABC_transporter-like_ATP-bd"/>
</dbReference>
<dbReference type="PROSITE" id="PS50893">
    <property type="entry name" value="ABC_TRANSPORTER_2"/>
    <property type="match status" value="1"/>
</dbReference>
<keyword evidence="8" id="KW-0653">Protein transport</keyword>
<protein>
    <submittedName>
        <fullName evidence="16">Putative toxin transporter</fullName>
    </submittedName>
</protein>
<gene>
    <name evidence="16" type="ORF">NVI5450_2405</name>
</gene>
<evidence type="ECO:0000256" key="11">
    <source>
        <dbReference type="ARBA" id="ARBA00043264"/>
    </source>
</evidence>
<dbReference type="PANTHER" id="PTHR24221:SF654">
    <property type="entry name" value="ATP-BINDING CASSETTE SUB-FAMILY B MEMBER 6"/>
    <property type="match status" value="1"/>
</dbReference>
<keyword evidence="3" id="KW-0813">Transport</keyword>
<dbReference type="Pfam" id="PF00664">
    <property type="entry name" value="ABC_membrane"/>
    <property type="match status" value="1"/>
</dbReference>
<dbReference type="PROSITE" id="PS50929">
    <property type="entry name" value="ABC_TM1F"/>
    <property type="match status" value="1"/>
</dbReference>
<dbReference type="GO" id="GO:0016887">
    <property type="term" value="F:ATP hydrolysis activity"/>
    <property type="evidence" value="ECO:0007669"/>
    <property type="project" value="InterPro"/>
</dbReference>
<dbReference type="GO" id="GO:0030253">
    <property type="term" value="P:protein secretion by the type I secretion system"/>
    <property type="evidence" value="ECO:0007669"/>
    <property type="project" value="InterPro"/>
</dbReference>
<dbReference type="NCBIfam" id="TIGR01846">
    <property type="entry name" value="type_I_sec_HlyB"/>
    <property type="match status" value="1"/>
</dbReference>
<evidence type="ECO:0000256" key="7">
    <source>
        <dbReference type="ARBA" id="ARBA00022840"/>
    </source>
</evidence>
<feature type="transmembrane region" description="Helical" evidence="12">
    <location>
        <begin position="298"/>
        <end position="316"/>
    </location>
</feature>
<dbReference type="CDD" id="cd18588">
    <property type="entry name" value="ABC_6TM_CyaB_HlyB_like"/>
    <property type="match status" value="1"/>
</dbReference>
<keyword evidence="10 12" id="KW-0472">Membrane</keyword>
<dbReference type="AlphaFoldDB" id="A0A1L0EAP8"/>
<keyword evidence="6" id="KW-0547">Nucleotide-binding</keyword>
<reference evidence="16 17" key="1">
    <citation type="submission" date="2016-11" db="EMBL/GenBank/DDBJ databases">
        <authorList>
            <person name="Jaros S."/>
            <person name="Januszkiewicz K."/>
            <person name="Wedrychowicz H."/>
        </authorList>
    </citation>
    <scope>NUCLEOTIDE SEQUENCE [LARGE SCALE GENOMIC DNA]</scope>
    <source>
        <strain evidence="16">NVI 5450</strain>
    </source>
</reference>
<evidence type="ECO:0000256" key="6">
    <source>
        <dbReference type="ARBA" id="ARBA00022741"/>
    </source>
</evidence>
<feature type="transmembrane region" description="Helical" evidence="12">
    <location>
        <begin position="269"/>
        <end position="292"/>
    </location>
</feature>
<evidence type="ECO:0000259" key="13">
    <source>
        <dbReference type="PROSITE" id="PS50893"/>
    </source>
</evidence>
<evidence type="ECO:0000256" key="1">
    <source>
        <dbReference type="ARBA" id="ARBA00004651"/>
    </source>
</evidence>
<name>A0A1L0EAP8_9GAMM</name>
<keyword evidence="9 12" id="KW-1133">Transmembrane helix</keyword>
<evidence type="ECO:0000259" key="14">
    <source>
        <dbReference type="PROSITE" id="PS50929"/>
    </source>
</evidence>
<feature type="transmembrane region" description="Helical" evidence="12">
    <location>
        <begin position="196"/>
        <end position="216"/>
    </location>
</feature>
<dbReference type="GO" id="GO:0043213">
    <property type="term" value="P:bacteriocin transport"/>
    <property type="evidence" value="ECO:0007669"/>
    <property type="project" value="UniProtKB-KW"/>
</dbReference>
<dbReference type="Gene3D" id="1.20.1560.10">
    <property type="entry name" value="ABC transporter type 1, transmembrane domain"/>
    <property type="match status" value="1"/>
</dbReference>
<feature type="domain" description="Peptidase C39" evidence="15">
    <location>
        <begin position="11"/>
        <end position="131"/>
    </location>
</feature>
<dbReference type="OrthoDB" id="9782586at2"/>
<dbReference type="InterPro" id="IPR027417">
    <property type="entry name" value="P-loop_NTPase"/>
</dbReference>
<dbReference type="InterPro" id="IPR010132">
    <property type="entry name" value="ATPase_T1SS_HlyB"/>
</dbReference>
<dbReference type="InterPro" id="IPR003593">
    <property type="entry name" value="AAA+_ATPase"/>
</dbReference>
<dbReference type="InterPro" id="IPR011527">
    <property type="entry name" value="ABC1_TM_dom"/>
</dbReference>
<organism evidence="16 17">
    <name type="scientific">Moritella viscosa</name>
    <dbReference type="NCBI Taxonomy" id="80854"/>
    <lineage>
        <taxon>Bacteria</taxon>
        <taxon>Pseudomonadati</taxon>
        <taxon>Pseudomonadota</taxon>
        <taxon>Gammaproteobacteria</taxon>
        <taxon>Alteromonadales</taxon>
        <taxon>Moritellaceae</taxon>
        <taxon>Moritella</taxon>
    </lineage>
</organism>
<feature type="domain" description="ABC transporter" evidence="13">
    <location>
        <begin position="474"/>
        <end position="709"/>
    </location>
</feature>
<dbReference type="GO" id="GO:0005524">
    <property type="term" value="F:ATP binding"/>
    <property type="evidence" value="ECO:0007669"/>
    <property type="project" value="UniProtKB-KW"/>
</dbReference>
<dbReference type="InterPro" id="IPR036640">
    <property type="entry name" value="ABC1_TM_sf"/>
</dbReference>
<evidence type="ECO:0000256" key="9">
    <source>
        <dbReference type="ARBA" id="ARBA00022989"/>
    </source>
</evidence>
<dbReference type="InterPro" id="IPR017871">
    <property type="entry name" value="ABC_transporter-like_CS"/>
</dbReference>
<comment type="subcellular location">
    <subcellularLocation>
        <location evidence="1">Cell membrane</location>
        <topology evidence="1">Multi-pass membrane protein</topology>
    </subcellularLocation>
</comment>
<dbReference type="RefSeq" id="WP_075497329.1">
    <property type="nucleotide sequence ID" value="NZ_CAWRBC010000084.1"/>
</dbReference>
<dbReference type="GO" id="GO:0140359">
    <property type="term" value="F:ABC-type transporter activity"/>
    <property type="evidence" value="ECO:0007669"/>
    <property type="project" value="InterPro"/>
</dbReference>